<evidence type="ECO:0000313" key="4">
    <source>
        <dbReference type="Proteomes" id="UP001589587"/>
    </source>
</evidence>
<protein>
    <submittedName>
        <fullName evidence="3">Uncharacterized protein</fullName>
    </submittedName>
</protein>
<sequence>MSSDQQNNEELAKAVAAEIAKTANAAAREAISSVIAAGAEQLEKQRDNARRIDARLEERVNVHANVVDAAVAKLTSVEGQLGTAASALLSVLDNRINAYQEAAEAANAAELAAVKRLTDADAREAALVTRKEQAETAEAAAERRISEAVAKESRAEEAINVVRVRAELAVERAYAERDAKLKRKRTLAQLDQDEDNLINTFDLREEEIEKRFDVHYGDIKDEIQRIVSDETDAPDENHTGQGDSGEEVAANSSNAE</sequence>
<organism evidence="3 4">
    <name type="scientific">Rhodococcus baikonurensis</name>
    <dbReference type="NCBI Taxonomy" id="172041"/>
    <lineage>
        <taxon>Bacteria</taxon>
        <taxon>Bacillati</taxon>
        <taxon>Actinomycetota</taxon>
        <taxon>Actinomycetes</taxon>
        <taxon>Mycobacteriales</taxon>
        <taxon>Nocardiaceae</taxon>
        <taxon>Rhodococcus</taxon>
        <taxon>Rhodococcus erythropolis group</taxon>
    </lineage>
</organism>
<evidence type="ECO:0000313" key="3">
    <source>
        <dbReference type="EMBL" id="MFB9785482.1"/>
    </source>
</evidence>
<feature type="coiled-coil region" evidence="1">
    <location>
        <begin position="89"/>
        <end position="151"/>
    </location>
</feature>
<accession>A0ABV5XU82</accession>
<feature type="region of interest" description="Disordered" evidence="2">
    <location>
        <begin position="223"/>
        <end position="256"/>
    </location>
</feature>
<dbReference type="Proteomes" id="UP001589587">
    <property type="component" value="Unassembled WGS sequence"/>
</dbReference>
<keyword evidence="4" id="KW-1185">Reference proteome</keyword>
<evidence type="ECO:0000256" key="1">
    <source>
        <dbReference type="SAM" id="Coils"/>
    </source>
</evidence>
<dbReference type="RefSeq" id="WP_378377593.1">
    <property type="nucleotide sequence ID" value="NZ_JBHMAS010000137.1"/>
</dbReference>
<comment type="caution">
    <text evidence="3">The sequence shown here is derived from an EMBL/GenBank/DDBJ whole genome shotgun (WGS) entry which is preliminary data.</text>
</comment>
<evidence type="ECO:0000256" key="2">
    <source>
        <dbReference type="SAM" id="MobiDB-lite"/>
    </source>
</evidence>
<proteinExistence type="predicted"/>
<reference evidence="3 4" key="1">
    <citation type="submission" date="2024-09" db="EMBL/GenBank/DDBJ databases">
        <authorList>
            <person name="Sun Q."/>
            <person name="Mori K."/>
        </authorList>
    </citation>
    <scope>NUCLEOTIDE SEQUENCE [LARGE SCALE GENOMIC DNA]</scope>
    <source>
        <strain evidence="3 4">JCM 11411</strain>
    </source>
</reference>
<name>A0ABV5XU82_9NOCA</name>
<dbReference type="EMBL" id="JBHMAS010000137">
    <property type="protein sequence ID" value="MFB9785482.1"/>
    <property type="molecule type" value="Genomic_DNA"/>
</dbReference>
<keyword evidence="1" id="KW-0175">Coiled coil</keyword>
<gene>
    <name evidence="3" type="ORF">ACFFQ6_37930</name>
</gene>